<feature type="non-terminal residue" evidence="3">
    <location>
        <position position="1"/>
    </location>
</feature>
<feature type="domain" description="Pesticidal crystal protein Cry" evidence="1">
    <location>
        <begin position="58"/>
        <end position="249"/>
    </location>
</feature>
<dbReference type="Pfam" id="PF21463">
    <property type="entry name" value="Cry1Ac_dom-VII"/>
    <property type="match status" value="1"/>
</dbReference>
<dbReference type="AlphaFoldDB" id="A0A9X6LG16"/>
<dbReference type="Pfam" id="PF17997">
    <property type="entry name" value="Cry1Ac_D5"/>
    <property type="match status" value="1"/>
</dbReference>
<evidence type="ECO:0000259" key="1">
    <source>
        <dbReference type="Pfam" id="PF17997"/>
    </source>
</evidence>
<dbReference type="EMBL" id="MOOP01000113">
    <property type="protein sequence ID" value="OUB45440.1"/>
    <property type="molecule type" value="Genomic_DNA"/>
</dbReference>
<protein>
    <recommendedName>
        <fullName evidence="5">Pesticidal crystal protein Cry domain-containing protein</fullName>
    </recommendedName>
</protein>
<dbReference type="InterPro" id="IPR048645">
    <property type="entry name" value="Cry1Ac-like_dom-VII"/>
</dbReference>
<gene>
    <name evidence="3" type="ORF">BK741_21160</name>
</gene>
<evidence type="ECO:0008006" key="5">
    <source>
        <dbReference type="Google" id="ProtNLM"/>
    </source>
</evidence>
<accession>A0A9X6LG16</accession>
<sequence length="639" mass="71578">LFSDTAKQRLKENIMGVDLDIAMGLIEEIPDDRFQKEKMILRDRIKQAKRMSQSRNLLQYGDFASPDWSRENGWKVSRDISVESTNPILNGKYLNLPSARDPLSDGNVYPSYAYQKVEESKLKPYTRYWIRGLIGSSKDLELVVSRYRKEVHKILNVSDNLNVTSLRSHLESLSDSDMLGQVRETLQNVSCGPYLPLLQTNNPGEDPHIFSCHIDVGELDPSCNPGIEVALKINAVDGGAQIRYIELIEGAPLTSEEMARVKRQEKKWKQKRNQIFIRNQAAIQAARDAVHRLFVSPTCGRLKLTTTLQNIEYAQTLVNAIPDRYNPILSELPGVNMDIFGHLQNQLEMAYGLYNTRNVVVDGDFMSGLANWNATEGAAMQQIDGTSVVVISDWGANVSQEICVNPEHGYLLRVTARKEGLGKGYVTISDCTENNTETVTFVSDEDRMAYTESLRDMSIETASMGDAPYEGDSNTLNVPPDRYGRNTSYAGNTNMNYSSESFGFTPYGDQNQMMNYPSSNDEMSVYANNPNMTNGHGTGCGCGCSTNAYSGEYKKMNTPPNNYEMNAYSTNENTLTNDEAKYEAASYSSPIPEQNGSFLSGYVTKTVEIFPETNRVRIEMGETEGTFMIESVELIRMEC</sequence>
<evidence type="ECO:0000259" key="2">
    <source>
        <dbReference type="Pfam" id="PF21463"/>
    </source>
</evidence>
<dbReference type="RefSeq" id="WP_086401713.1">
    <property type="nucleotide sequence ID" value="NZ_MOOP01000071.1"/>
</dbReference>
<dbReference type="Proteomes" id="UP000195120">
    <property type="component" value="Unassembled WGS sequence"/>
</dbReference>
<name>A0A9X6LG16_BACTU</name>
<comment type="caution">
    <text evidence="3">The sequence shown here is derived from an EMBL/GenBank/DDBJ whole genome shotgun (WGS) entry which is preliminary data.</text>
</comment>
<evidence type="ECO:0000313" key="4">
    <source>
        <dbReference type="Proteomes" id="UP000195120"/>
    </source>
</evidence>
<feature type="domain" description="Cry1Ac-like" evidence="2">
    <location>
        <begin position="364"/>
        <end position="443"/>
    </location>
</feature>
<organism evidence="3 4">
    <name type="scientific">Bacillus thuringiensis serovar iberica</name>
    <dbReference type="NCBI Taxonomy" id="180866"/>
    <lineage>
        <taxon>Bacteria</taxon>
        <taxon>Bacillati</taxon>
        <taxon>Bacillota</taxon>
        <taxon>Bacilli</taxon>
        <taxon>Bacillales</taxon>
        <taxon>Bacillaceae</taxon>
        <taxon>Bacillus</taxon>
        <taxon>Bacillus cereus group</taxon>
    </lineage>
</organism>
<evidence type="ECO:0000313" key="3">
    <source>
        <dbReference type="EMBL" id="OUB45440.1"/>
    </source>
</evidence>
<proteinExistence type="predicted"/>
<reference evidence="3 4" key="1">
    <citation type="submission" date="2016-10" db="EMBL/GenBank/DDBJ databases">
        <title>Comparative genomics of Bacillus thuringiensis reveals a path to pathogens against multiple invertebrate hosts.</title>
        <authorList>
            <person name="Zheng J."/>
            <person name="Gao Q."/>
            <person name="Liu H."/>
            <person name="Peng D."/>
            <person name="Ruan L."/>
            <person name="Sun M."/>
        </authorList>
    </citation>
    <scope>NUCLEOTIDE SEQUENCE [LARGE SCALE GENOMIC DNA]</scope>
    <source>
        <strain evidence="3">BGSC 4BW1</strain>
    </source>
</reference>
<dbReference type="InterPro" id="IPR041587">
    <property type="entry name" value="Cry_V"/>
</dbReference>